<evidence type="ECO:0000313" key="2">
    <source>
        <dbReference type="EMBL" id="KAH7282325.1"/>
    </source>
</evidence>
<reference evidence="2" key="1">
    <citation type="submission" date="2021-08" db="EMBL/GenBank/DDBJ databases">
        <title>WGS assembly of Ceratopteris richardii.</title>
        <authorList>
            <person name="Marchant D.B."/>
            <person name="Chen G."/>
            <person name="Jenkins J."/>
            <person name="Shu S."/>
            <person name="Leebens-Mack J."/>
            <person name="Grimwood J."/>
            <person name="Schmutz J."/>
            <person name="Soltis P."/>
            <person name="Soltis D."/>
            <person name="Chen Z.-H."/>
        </authorList>
    </citation>
    <scope>NUCLEOTIDE SEQUENCE</scope>
    <source>
        <strain evidence="2">Whitten #5841</strain>
        <tissue evidence="2">Leaf</tissue>
    </source>
</reference>
<proteinExistence type="predicted"/>
<keyword evidence="3" id="KW-1185">Reference proteome</keyword>
<dbReference type="EMBL" id="CM035440">
    <property type="protein sequence ID" value="KAH7282325.1"/>
    <property type="molecule type" value="Genomic_DNA"/>
</dbReference>
<dbReference type="AlphaFoldDB" id="A0A8T2QFH6"/>
<dbReference type="OrthoDB" id="1934914at2759"/>
<organism evidence="2 3">
    <name type="scientific">Ceratopteris richardii</name>
    <name type="common">Triangle waterfern</name>
    <dbReference type="NCBI Taxonomy" id="49495"/>
    <lineage>
        <taxon>Eukaryota</taxon>
        <taxon>Viridiplantae</taxon>
        <taxon>Streptophyta</taxon>
        <taxon>Embryophyta</taxon>
        <taxon>Tracheophyta</taxon>
        <taxon>Polypodiopsida</taxon>
        <taxon>Polypodiidae</taxon>
        <taxon>Polypodiales</taxon>
        <taxon>Pteridineae</taxon>
        <taxon>Pteridaceae</taxon>
        <taxon>Parkerioideae</taxon>
        <taxon>Ceratopteris</taxon>
    </lineage>
</organism>
<evidence type="ECO:0000313" key="3">
    <source>
        <dbReference type="Proteomes" id="UP000825935"/>
    </source>
</evidence>
<protein>
    <submittedName>
        <fullName evidence="2">Uncharacterized protein</fullName>
    </submittedName>
</protein>
<feature type="region of interest" description="Disordered" evidence="1">
    <location>
        <begin position="84"/>
        <end position="121"/>
    </location>
</feature>
<dbReference type="Proteomes" id="UP000825935">
    <property type="component" value="Chromosome 35"/>
</dbReference>
<name>A0A8T2QFH6_CERRI</name>
<comment type="caution">
    <text evidence="2">The sequence shown here is derived from an EMBL/GenBank/DDBJ whole genome shotgun (WGS) entry which is preliminary data.</text>
</comment>
<evidence type="ECO:0000256" key="1">
    <source>
        <dbReference type="SAM" id="MobiDB-lite"/>
    </source>
</evidence>
<sequence>MHVCMQERGAETSLPGHNHSHLVLQHVQCYLLWDCLLPVYSIRTPTLRSYAMAAAEAATAPGTRRTVVCSERFIQWQEQLNSVRRSPCGSRKHSAGNHNQRKESKNSDVSKGPDAMEKGLDACDNHSTEVSLAMGAQRLEPQDLQQQSKICKGFEKHNSLEHERDSLFISHAGICELATKTVEHSQVELKSKIQQQQHELVSTLPCKRRGRRASKKDQGTCSLVRDGGYNSNAKVEPTNVNKRSTRLLTRTLRTEEPPPPPFKFPKLQVVLSRKEVQEDWLKITGRRYTGKPKKSVLTHLGLGLCTSLTCPSTLRRYLNDS</sequence>
<gene>
    <name evidence="2" type="ORF">KP509_35G025100</name>
</gene>
<accession>A0A8T2QFH6</accession>